<evidence type="ECO:0000256" key="7">
    <source>
        <dbReference type="ARBA" id="ARBA00023040"/>
    </source>
</evidence>
<dbReference type="PROSITE" id="PS00237">
    <property type="entry name" value="G_PROTEIN_RECEP_F1_1"/>
    <property type="match status" value="1"/>
</dbReference>
<feature type="transmembrane region" description="Helical" evidence="14">
    <location>
        <begin position="274"/>
        <end position="291"/>
    </location>
</feature>
<dbReference type="EMBL" id="WNYA01006925">
    <property type="protein sequence ID" value="KAG8541660.1"/>
    <property type="molecule type" value="Genomic_DNA"/>
</dbReference>
<dbReference type="GO" id="GO:0005886">
    <property type="term" value="C:plasma membrane"/>
    <property type="evidence" value="ECO:0007669"/>
    <property type="project" value="UniProtKB-SubCell"/>
</dbReference>
<keyword evidence="17" id="KW-1185">Reference proteome</keyword>
<evidence type="ECO:0000256" key="11">
    <source>
        <dbReference type="ARBA" id="ARBA00023180"/>
    </source>
</evidence>
<evidence type="ECO:0000259" key="15">
    <source>
        <dbReference type="PROSITE" id="PS50262"/>
    </source>
</evidence>
<feature type="transmembrane region" description="Helical" evidence="14">
    <location>
        <begin position="100"/>
        <end position="121"/>
    </location>
</feature>
<dbReference type="InterPro" id="IPR000276">
    <property type="entry name" value="GPCR_Rhodpsn"/>
</dbReference>
<protein>
    <recommendedName>
        <fullName evidence="14">Olfactory receptor</fullName>
    </recommendedName>
</protein>
<keyword evidence="10 13" id="KW-0675">Receptor</keyword>
<dbReference type="FunFam" id="1.20.1070.10:FF:000010">
    <property type="entry name" value="Olfactory receptor"/>
    <property type="match status" value="1"/>
</dbReference>
<comment type="caution">
    <text evidence="16">The sequence shown here is derived from an EMBL/GenBank/DDBJ whole genome shotgun (WGS) entry which is preliminary data.</text>
</comment>
<dbReference type="PRINTS" id="PR00237">
    <property type="entry name" value="GPCRRHODOPSN"/>
</dbReference>
<evidence type="ECO:0000256" key="2">
    <source>
        <dbReference type="ARBA" id="ARBA00022475"/>
    </source>
</evidence>
<dbReference type="PROSITE" id="PS50262">
    <property type="entry name" value="G_PROTEIN_RECEP_F1_2"/>
    <property type="match status" value="1"/>
</dbReference>
<dbReference type="InterPro" id="IPR017452">
    <property type="entry name" value="GPCR_Rhodpsn_7TM"/>
</dbReference>
<evidence type="ECO:0000313" key="17">
    <source>
        <dbReference type="Proteomes" id="UP000824782"/>
    </source>
</evidence>
<organism evidence="16 17">
    <name type="scientific">Engystomops pustulosus</name>
    <name type="common">Tungara frog</name>
    <name type="synonym">Physalaemus pustulosus</name>
    <dbReference type="NCBI Taxonomy" id="76066"/>
    <lineage>
        <taxon>Eukaryota</taxon>
        <taxon>Metazoa</taxon>
        <taxon>Chordata</taxon>
        <taxon>Craniata</taxon>
        <taxon>Vertebrata</taxon>
        <taxon>Euteleostomi</taxon>
        <taxon>Amphibia</taxon>
        <taxon>Batrachia</taxon>
        <taxon>Anura</taxon>
        <taxon>Neobatrachia</taxon>
        <taxon>Hyloidea</taxon>
        <taxon>Leptodactylidae</taxon>
        <taxon>Leiuperinae</taxon>
        <taxon>Engystomops</taxon>
    </lineage>
</organism>
<proteinExistence type="inferred from homology"/>
<name>A0AAV6Z0J5_ENGPU</name>
<keyword evidence="7 13" id="KW-0297">G-protein coupled receptor</keyword>
<keyword evidence="11" id="KW-0325">Glycoprotein</keyword>
<comment type="subcellular location">
    <subcellularLocation>
        <location evidence="1 14">Cell membrane</location>
        <topology evidence="1 14">Multi-pass membrane protein</topology>
    </subcellularLocation>
</comment>
<dbReference type="PRINTS" id="PR00245">
    <property type="entry name" value="OLFACTORYR"/>
</dbReference>
<keyword evidence="2 14" id="KW-1003">Cell membrane</keyword>
<evidence type="ECO:0000256" key="1">
    <source>
        <dbReference type="ARBA" id="ARBA00004651"/>
    </source>
</evidence>
<dbReference type="PANTHER" id="PTHR24242">
    <property type="entry name" value="G-PROTEIN COUPLED RECEPTOR"/>
    <property type="match status" value="1"/>
</dbReference>
<evidence type="ECO:0000256" key="6">
    <source>
        <dbReference type="ARBA" id="ARBA00022989"/>
    </source>
</evidence>
<gene>
    <name evidence="16" type="ORF">GDO81_028516</name>
</gene>
<keyword evidence="4 13" id="KW-0812">Transmembrane</keyword>
<evidence type="ECO:0000256" key="5">
    <source>
        <dbReference type="ARBA" id="ARBA00022725"/>
    </source>
</evidence>
<evidence type="ECO:0000256" key="12">
    <source>
        <dbReference type="ARBA" id="ARBA00023224"/>
    </source>
</evidence>
<dbReference type="Proteomes" id="UP000824782">
    <property type="component" value="Unassembled WGS sequence"/>
</dbReference>
<feature type="transmembrane region" description="Helical" evidence="14">
    <location>
        <begin position="239"/>
        <end position="262"/>
    </location>
</feature>
<evidence type="ECO:0000256" key="13">
    <source>
        <dbReference type="RuleBase" id="RU000688"/>
    </source>
</evidence>
<feature type="transmembrane region" description="Helical" evidence="14">
    <location>
        <begin position="61"/>
        <end position="80"/>
    </location>
</feature>
<dbReference type="AlphaFoldDB" id="A0AAV6Z0J5"/>
<evidence type="ECO:0000256" key="3">
    <source>
        <dbReference type="ARBA" id="ARBA00022606"/>
    </source>
</evidence>
<dbReference type="Gene3D" id="1.20.1070.10">
    <property type="entry name" value="Rhodopsin 7-helix transmembrane proteins"/>
    <property type="match status" value="1"/>
</dbReference>
<keyword evidence="9" id="KW-1015">Disulfide bond</keyword>
<evidence type="ECO:0000256" key="14">
    <source>
        <dbReference type="RuleBase" id="RU363047"/>
    </source>
</evidence>
<dbReference type="GO" id="GO:0004930">
    <property type="term" value="F:G protein-coupled receptor activity"/>
    <property type="evidence" value="ECO:0007669"/>
    <property type="project" value="UniProtKB-KW"/>
</dbReference>
<dbReference type="InterPro" id="IPR000725">
    <property type="entry name" value="Olfact_rcpt"/>
</dbReference>
<evidence type="ECO:0000256" key="9">
    <source>
        <dbReference type="ARBA" id="ARBA00023157"/>
    </source>
</evidence>
<evidence type="ECO:0000256" key="4">
    <source>
        <dbReference type="ARBA" id="ARBA00022692"/>
    </source>
</evidence>
<feature type="transmembrane region" description="Helical" evidence="14">
    <location>
        <begin position="28"/>
        <end position="49"/>
    </location>
</feature>
<dbReference type="InterPro" id="IPR050939">
    <property type="entry name" value="Olfactory_GPCR1"/>
</dbReference>
<evidence type="ECO:0000313" key="16">
    <source>
        <dbReference type="EMBL" id="KAG8541660.1"/>
    </source>
</evidence>
<comment type="similarity">
    <text evidence="13">Belongs to the G-protein coupled receptor 1 family.</text>
</comment>
<feature type="transmembrane region" description="Helical" evidence="14">
    <location>
        <begin position="141"/>
        <end position="162"/>
    </location>
</feature>
<reference evidence="16" key="1">
    <citation type="thesis" date="2020" institute="ProQuest LLC" country="789 East Eisenhower Parkway, Ann Arbor, MI, USA">
        <title>Comparative Genomics and Chromosome Evolution.</title>
        <authorList>
            <person name="Mudd A.B."/>
        </authorList>
    </citation>
    <scope>NUCLEOTIDE SEQUENCE</scope>
    <source>
        <strain evidence="16">237g6f4</strain>
        <tissue evidence="16">Blood</tissue>
    </source>
</reference>
<dbReference type="SUPFAM" id="SSF81321">
    <property type="entry name" value="Family A G protein-coupled receptor-like"/>
    <property type="match status" value="1"/>
</dbReference>
<keyword evidence="5 14" id="KW-0552">Olfaction</keyword>
<sequence>MNVQSDNISLVTEIFLLGFRNIENLRTLFFLLLLIYCVTMCGNLLIIVVVSSSRSLHSPMYFFLTQLSFSDILLSTTIVPNMLHIMLHEGSSMTFVGCLIQFYSFTATEALECLLLTVMSYDRYQAICNPLHYTSIIDIPFCVKSIFLIWLIIFFMILMFSITMSQYQFCGPNTIDHFFCDLDPTFQLSCSDTSLLKIETMILVIPIVLCPFTVIIVSYVYIIFTILKIPSVTGRQKTFSTCSSHLAVVCIYYGTIICIYLFPNTEGIKKILSLFYTVVTPILNPIIYSLSNRDIKQAFRKMMNKAHSTFQISLLKGLSPLSIKYR</sequence>
<dbReference type="Pfam" id="PF13853">
    <property type="entry name" value="7tm_4"/>
    <property type="match status" value="1"/>
</dbReference>
<evidence type="ECO:0000256" key="8">
    <source>
        <dbReference type="ARBA" id="ARBA00023136"/>
    </source>
</evidence>
<keyword evidence="8 14" id="KW-0472">Membrane</keyword>
<keyword evidence="12 13" id="KW-0807">Transducer</keyword>
<dbReference type="GO" id="GO:0004984">
    <property type="term" value="F:olfactory receptor activity"/>
    <property type="evidence" value="ECO:0007669"/>
    <property type="project" value="InterPro"/>
</dbReference>
<evidence type="ECO:0000256" key="10">
    <source>
        <dbReference type="ARBA" id="ARBA00023170"/>
    </source>
</evidence>
<feature type="transmembrane region" description="Helical" evidence="14">
    <location>
        <begin position="201"/>
        <end position="227"/>
    </location>
</feature>
<feature type="domain" description="G-protein coupled receptors family 1 profile" evidence="15">
    <location>
        <begin position="42"/>
        <end position="288"/>
    </location>
</feature>
<keyword evidence="6 14" id="KW-1133">Transmembrane helix</keyword>
<keyword evidence="3 14" id="KW-0716">Sensory transduction</keyword>
<accession>A0AAV6Z0J5</accession>
<dbReference type="PANTHER" id="PTHR24242:SF253">
    <property type="entry name" value="OLFACTORY RECEPTOR-RELATED"/>
    <property type="match status" value="1"/>
</dbReference>